<keyword evidence="1" id="KW-0378">Hydrolase</keyword>
<dbReference type="SMART" id="SM01027">
    <property type="entry name" value="Beta-Casp"/>
    <property type="match status" value="1"/>
</dbReference>
<dbReference type="InterPro" id="IPR050698">
    <property type="entry name" value="MBL"/>
</dbReference>
<evidence type="ECO:0000259" key="3">
    <source>
        <dbReference type="SMART" id="SM01027"/>
    </source>
</evidence>
<evidence type="ECO:0000259" key="2">
    <source>
        <dbReference type="SMART" id="SM00849"/>
    </source>
</evidence>
<feature type="domain" description="Beta-Casp" evidence="3">
    <location>
        <begin position="253"/>
        <end position="377"/>
    </location>
</feature>
<dbReference type="AlphaFoldDB" id="A0A9X4H5D9"/>
<organism evidence="4 5">
    <name type="scientific">Pelotomaculum isophthalicicum JI</name>
    <dbReference type="NCBI Taxonomy" id="947010"/>
    <lineage>
        <taxon>Bacteria</taxon>
        <taxon>Bacillati</taxon>
        <taxon>Bacillota</taxon>
        <taxon>Clostridia</taxon>
        <taxon>Eubacteriales</taxon>
        <taxon>Desulfotomaculaceae</taxon>
        <taxon>Pelotomaculum</taxon>
    </lineage>
</organism>
<dbReference type="SUPFAM" id="SSF56281">
    <property type="entry name" value="Metallo-hydrolase/oxidoreductase"/>
    <property type="match status" value="1"/>
</dbReference>
<dbReference type="SMART" id="SM00849">
    <property type="entry name" value="Lactamase_B"/>
    <property type="match status" value="1"/>
</dbReference>
<dbReference type="Gene3D" id="3.60.15.10">
    <property type="entry name" value="Ribonuclease Z/Hydroxyacylglutathione hydrolase-like"/>
    <property type="match status" value="1"/>
</dbReference>
<dbReference type="EMBL" id="JAKOAV010000034">
    <property type="protein sequence ID" value="MDF9409573.1"/>
    <property type="molecule type" value="Genomic_DNA"/>
</dbReference>
<dbReference type="RefSeq" id="WP_277445061.1">
    <property type="nucleotide sequence ID" value="NZ_JAKOAV010000034.1"/>
</dbReference>
<dbReference type="Gene3D" id="3.40.50.10890">
    <property type="match status" value="1"/>
</dbReference>
<dbReference type="InterPro" id="IPR022712">
    <property type="entry name" value="Beta_Casp"/>
</dbReference>
<evidence type="ECO:0000256" key="1">
    <source>
        <dbReference type="ARBA" id="ARBA00022801"/>
    </source>
</evidence>
<dbReference type="Pfam" id="PF10996">
    <property type="entry name" value="Beta-Casp"/>
    <property type="match status" value="1"/>
</dbReference>
<dbReference type="InterPro" id="IPR001279">
    <property type="entry name" value="Metallo-B-lactamas"/>
</dbReference>
<dbReference type="Pfam" id="PF00753">
    <property type="entry name" value="Lactamase_B"/>
    <property type="match status" value="1"/>
</dbReference>
<evidence type="ECO:0000313" key="4">
    <source>
        <dbReference type="EMBL" id="MDF9409573.1"/>
    </source>
</evidence>
<evidence type="ECO:0000313" key="5">
    <source>
        <dbReference type="Proteomes" id="UP001154312"/>
    </source>
</evidence>
<accession>A0A9X4H5D9</accession>
<dbReference type="GO" id="GO:0004521">
    <property type="term" value="F:RNA endonuclease activity"/>
    <property type="evidence" value="ECO:0007669"/>
    <property type="project" value="TreeGrafter"/>
</dbReference>
<dbReference type="Pfam" id="PF07521">
    <property type="entry name" value="RMMBL"/>
    <property type="match status" value="1"/>
</dbReference>
<proteinExistence type="predicted"/>
<reference evidence="4" key="1">
    <citation type="submission" date="2022-02" db="EMBL/GenBank/DDBJ databases">
        <authorList>
            <person name="Leng L."/>
        </authorList>
    </citation>
    <scope>NUCLEOTIDE SEQUENCE</scope>
    <source>
        <strain evidence="4">JI</strain>
    </source>
</reference>
<dbReference type="PANTHER" id="PTHR11203">
    <property type="entry name" value="CLEAVAGE AND POLYADENYLATION SPECIFICITY FACTOR FAMILY MEMBER"/>
    <property type="match status" value="1"/>
</dbReference>
<dbReference type="InterPro" id="IPR036866">
    <property type="entry name" value="RibonucZ/Hydroxyglut_hydro"/>
</dbReference>
<dbReference type="PANTHER" id="PTHR11203:SF37">
    <property type="entry name" value="INTEGRATOR COMPLEX SUBUNIT 11"/>
    <property type="match status" value="1"/>
</dbReference>
<dbReference type="CDD" id="cd16295">
    <property type="entry name" value="TTHA0252-CPSF-like_MBL-fold"/>
    <property type="match status" value="1"/>
</dbReference>
<keyword evidence="5" id="KW-1185">Reference proteome</keyword>
<sequence length="517" mass="57590">MQLQFLGAAGTVTGSCYLLDTANTRIMVDCGMFQGPKEIRERNYGKFLVPPGSVDYILLTHAHIDHSGLIPKFIKYGFRGKVIATAPTVELCGVLLPDSGHIQEMEVERKNRKNRRANKALIEPVYNVKDAYNSLSSFNPVSYDEMVQLTPEIRVRFVDAGHILGSAMIELWVKEGNNEIKLVFTGDIGRKDQPLIKDPSIINQADYVVMESTYGNRMHEQNKDEIELLHEVIWETYKKGGNLIIPAFAVERTQDLLYHLSLLTEAKRMPPMAIYIDSPLSTATTAIFQHSQAYFDQETLDLIKKGGDPISLPGIKFTKTAEDSKSLNNVSGAIIISASGMCEAGRIRHHLKYNLWRPESTVLFVGYQPAGTLGRLILDGEKTVRIFGDEIAVRADIRSIDGYSAHADQAGLMEWVRGFQIPPKEIFVVHGEPDSSSALAGLISSELGYNTMVPAWQQAVNLMAISAADPLRTVYASLSSKLRNLLDSDLEQSQREDIIRRMADLETYLDEGLKKIG</sequence>
<feature type="domain" description="Metallo-beta-lactamase" evidence="2">
    <location>
        <begin position="13"/>
        <end position="219"/>
    </location>
</feature>
<dbReference type="GO" id="GO:0016787">
    <property type="term" value="F:hydrolase activity"/>
    <property type="evidence" value="ECO:0007669"/>
    <property type="project" value="UniProtKB-KW"/>
</dbReference>
<comment type="caution">
    <text evidence="4">The sequence shown here is derived from an EMBL/GenBank/DDBJ whole genome shotgun (WGS) entry which is preliminary data.</text>
</comment>
<dbReference type="InterPro" id="IPR011108">
    <property type="entry name" value="RMMBL"/>
</dbReference>
<gene>
    <name evidence="4" type="ORF">L7E55_14625</name>
</gene>
<protein>
    <submittedName>
        <fullName evidence="4">MBL fold metallo-hydrolase</fullName>
    </submittedName>
</protein>
<dbReference type="Proteomes" id="UP001154312">
    <property type="component" value="Unassembled WGS sequence"/>
</dbReference>
<name>A0A9X4H5D9_9FIRM</name>